<dbReference type="PANTHER" id="PTHR48111:SF1">
    <property type="entry name" value="TWO-COMPONENT RESPONSE REGULATOR ORR33"/>
    <property type="match status" value="1"/>
</dbReference>
<dbReference type="OrthoDB" id="61040at2"/>
<dbReference type="PANTHER" id="PTHR48111">
    <property type="entry name" value="REGULATOR OF RPOS"/>
    <property type="match status" value="1"/>
</dbReference>
<feature type="DNA-binding region" description="OmpR/PhoB-type" evidence="7">
    <location>
        <begin position="126"/>
        <end position="224"/>
    </location>
</feature>
<dbReference type="Gene3D" id="3.40.50.2300">
    <property type="match status" value="1"/>
</dbReference>
<dbReference type="eggNOG" id="COG0745">
    <property type="taxonomic scope" value="Bacteria"/>
</dbReference>
<accession>K9ZYA8</accession>
<gene>
    <name evidence="10" type="ordered locus">Deipe_0578</name>
</gene>
<evidence type="ECO:0000256" key="2">
    <source>
        <dbReference type="ARBA" id="ARBA00023012"/>
    </source>
</evidence>
<name>K9ZYA8_DEIPD</name>
<evidence type="ECO:0000256" key="4">
    <source>
        <dbReference type="ARBA" id="ARBA00023125"/>
    </source>
</evidence>
<dbReference type="InterPro" id="IPR016032">
    <property type="entry name" value="Sig_transdc_resp-reg_C-effctor"/>
</dbReference>
<dbReference type="SMART" id="SM00448">
    <property type="entry name" value="REC"/>
    <property type="match status" value="1"/>
</dbReference>
<sequence>MTPSILVVEDDPHIAGNLEDTLTGAGYRVRIAMDGTEALREALLTPPDVVLLDLGLPDIPGEQVLHQLHEAHETRPVPVIVLTAYASPEDRNLLLEAGASDYLSKPYRNEELLSCVEAHLNPGSPTSSVKAGPLVFDLAARCVRCEGKDVGLLGTEFDVLLALARQPYRVVSAEELALRVHLKASAGVQQLVAIQVANVRLALEQAGMKDLVRVAKRFGYAFVPARA</sequence>
<feature type="domain" description="Response regulatory" evidence="8">
    <location>
        <begin position="4"/>
        <end position="120"/>
    </location>
</feature>
<keyword evidence="4 7" id="KW-0238">DNA-binding</keyword>
<dbReference type="InterPro" id="IPR001789">
    <property type="entry name" value="Sig_transdc_resp-reg_receiver"/>
</dbReference>
<dbReference type="HOGENOM" id="CLU_000445_30_4_0"/>
<dbReference type="CDD" id="cd00383">
    <property type="entry name" value="trans_reg_C"/>
    <property type="match status" value="1"/>
</dbReference>
<keyword evidence="2" id="KW-0902">Two-component regulatory system</keyword>
<dbReference type="AlphaFoldDB" id="K9ZYA8"/>
<dbReference type="RefSeq" id="WP_015234479.1">
    <property type="nucleotide sequence ID" value="NC_019793.1"/>
</dbReference>
<dbReference type="Pfam" id="PF00486">
    <property type="entry name" value="Trans_reg_C"/>
    <property type="match status" value="1"/>
</dbReference>
<feature type="domain" description="OmpR/PhoB-type" evidence="9">
    <location>
        <begin position="126"/>
        <end position="224"/>
    </location>
</feature>
<dbReference type="GO" id="GO:0005829">
    <property type="term" value="C:cytosol"/>
    <property type="evidence" value="ECO:0007669"/>
    <property type="project" value="TreeGrafter"/>
</dbReference>
<dbReference type="GO" id="GO:0000156">
    <property type="term" value="F:phosphorelay response regulator activity"/>
    <property type="evidence" value="ECO:0007669"/>
    <property type="project" value="TreeGrafter"/>
</dbReference>
<evidence type="ECO:0000256" key="3">
    <source>
        <dbReference type="ARBA" id="ARBA00023015"/>
    </source>
</evidence>
<evidence type="ECO:0000256" key="1">
    <source>
        <dbReference type="ARBA" id="ARBA00022553"/>
    </source>
</evidence>
<dbReference type="PATRIC" id="fig|937777.3.peg.582"/>
<dbReference type="InterPro" id="IPR011006">
    <property type="entry name" value="CheY-like_superfamily"/>
</dbReference>
<keyword evidence="5" id="KW-0804">Transcription</keyword>
<dbReference type="GO" id="GO:0000976">
    <property type="term" value="F:transcription cis-regulatory region binding"/>
    <property type="evidence" value="ECO:0007669"/>
    <property type="project" value="TreeGrafter"/>
</dbReference>
<dbReference type="Gene3D" id="1.10.10.10">
    <property type="entry name" value="Winged helix-like DNA-binding domain superfamily/Winged helix DNA-binding domain"/>
    <property type="match status" value="1"/>
</dbReference>
<evidence type="ECO:0000256" key="7">
    <source>
        <dbReference type="PROSITE-ProRule" id="PRU01091"/>
    </source>
</evidence>
<dbReference type="GO" id="GO:0006355">
    <property type="term" value="P:regulation of DNA-templated transcription"/>
    <property type="evidence" value="ECO:0007669"/>
    <property type="project" value="InterPro"/>
</dbReference>
<organism evidence="10 11">
    <name type="scientific">Deinococcus peraridilitoris (strain DSM 19664 / LMG 22246 / CIP 109416 / KR-200)</name>
    <dbReference type="NCBI Taxonomy" id="937777"/>
    <lineage>
        <taxon>Bacteria</taxon>
        <taxon>Thermotogati</taxon>
        <taxon>Deinococcota</taxon>
        <taxon>Deinococci</taxon>
        <taxon>Deinococcales</taxon>
        <taxon>Deinococcaceae</taxon>
        <taxon>Deinococcus</taxon>
    </lineage>
</organism>
<proteinExistence type="predicted"/>
<keyword evidence="11" id="KW-1185">Reference proteome</keyword>
<dbReference type="PROSITE" id="PS50110">
    <property type="entry name" value="RESPONSE_REGULATORY"/>
    <property type="match status" value="1"/>
</dbReference>
<evidence type="ECO:0000259" key="8">
    <source>
        <dbReference type="PROSITE" id="PS50110"/>
    </source>
</evidence>
<evidence type="ECO:0000259" key="9">
    <source>
        <dbReference type="PROSITE" id="PS51755"/>
    </source>
</evidence>
<dbReference type="SMART" id="SM00862">
    <property type="entry name" value="Trans_reg_C"/>
    <property type="match status" value="1"/>
</dbReference>
<dbReference type="SUPFAM" id="SSF46894">
    <property type="entry name" value="C-terminal effector domain of the bipartite response regulators"/>
    <property type="match status" value="1"/>
</dbReference>
<dbReference type="CDD" id="cd17574">
    <property type="entry name" value="REC_OmpR"/>
    <property type="match status" value="1"/>
</dbReference>
<dbReference type="Proteomes" id="UP000010467">
    <property type="component" value="Chromosome"/>
</dbReference>
<feature type="modified residue" description="4-aspartylphosphate" evidence="6">
    <location>
        <position position="53"/>
    </location>
</feature>
<dbReference type="InterPro" id="IPR036388">
    <property type="entry name" value="WH-like_DNA-bd_sf"/>
</dbReference>
<keyword evidence="3" id="KW-0805">Transcription regulation</keyword>
<dbReference type="PROSITE" id="PS51755">
    <property type="entry name" value="OMPR_PHOB"/>
    <property type="match status" value="1"/>
</dbReference>
<dbReference type="STRING" id="937777.Deipe_0578"/>
<evidence type="ECO:0000313" key="11">
    <source>
        <dbReference type="Proteomes" id="UP000010467"/>
    </source>
</evidence>
<dbReference type="KEGG" id="dpd:Deipe_0578"/>
<reference evidence="11" key="1">
    <citation type="submission" date="2012-03" db="EMBL/GenBank/DDBJ databases">
        <title>Complete sequence of chromosome of Deinococcus peraridilitoris DSM 19664.</title>
        <authorList>
            <person name="Lucas S."/>
            <person name="Copeland A."/>
            <person name="Lapidus A."/>
            <person name="Glavina del Rio T."/>
            <person name="Dalin E."/>
            <person name="Tice H."/>
            <person name="Bruce D."/>
            <person name="Goodwin L."/>
            <person name="Pitluck S."/>
            <person name="Peters L."/>
            <person name="Mikhailova N."/>
            <person name="Lu M."/>
            <person name="Kyrpides N."/>
            <person name="Mavromatis K."/>
            <person name="Ivanova N."/>
            <person name="Brettin T."/>
            <person name="Detter J.C."/>
            <person name="Han C."/>
            <person name="Larimer F."/>
            <person name="Land M."/>
            <person name="Hauser L."/>
            <person name="Markowitz V."/>
            <person name="Cheng J.-F."/>
            <person name="Hugenholtz P."/>
            <person name="Woyke T."/>
            <person name="Wu D."/>
            <person name="Pukall R."/>
            <person name="Steenblock K."/>
            <person name="Brambilla E."/>
            <person name="Klenk H.-P."/>
            <person name="Eisen J.A."/>
        </authorList>
    </citation>
    <scope>NUCLEOTIDE SEQUENCE [LARGE SCALE GENOMIC DNA]</scope>
    <source>
        <strain evidence="11">DSM 19664 / LMG 22246 / CIP 109416 / KR-200</strain>
    </source>
</reference>
<evidence type="ECO:0000256" key="6">
    <source>
        <dbReference type="PROSITE-ProRule" id="PRU00169"/>
    </source>
</evidence>
<dbReference type="EMBL" id="CP003382">
    <property type="protein sequence ID" value="AFZ66169.1"/>
    <property type="molecule type" value="Genomic_DNA"/>
</dbReference>
<dbReference type="InterPro" id="IPR001867">
    <property type="entry name" value="OmpR/PhoB-type_DNA-bd"/>
</dbReference>
<dbReference type="InterPro" id="IPR039420">
    <property type="entry name" value="WalR-like"/>
</dbReference>
<evidence type="ECO:0000256" key="5">
    <source>
        <dbReference type="ARBA" id="ARBA00023163"/>
    </source>
</evidence>
<dbReference type="SUPFAM" id="SSF52172">
    <property type="entry name" value="CheY-like"/>
    <property type="match status" value="1"/>
</dbReference>
<evidence type="ECO:0000313" key="10">
    <source>
        <dbReference type="EMBL" id="AFZ66169.1"/>
    </source>
</evidence>
<protein>
    <submittedName>
        <fullName evidence="10">Response regulator with CheY-like receiver domain and winged-helix DNA-binding domain protein</fullName>
    </submittedName>
</protein>
<keyword evidence="1 6" id="KW-0597">Phosphoprotein</keyword>
<dbReference type="GO" id="GO:0032993">
    <property type="term" value="C:protein-DNA complex"/>
    <property type="evidence" value="ECO:0007669"/>
    <property type="project" value="TreeGrafter"/>
</dbReference>
<dbReference type="Pfam" id="PF00072">
    <property type="entry name" value="Response_reg"/>
    <property type="match status" value="1"/>
</dbReference>